<dbReference type="PANTHER" id="PTHR21110">
    <property type="entry name" value="PHOSPHOPENTOMUTASE"/>
    <property type="match status" value="1"/>
</dbReference>
<evidence type="ECO:0000256" key="3">
    <source>
        <dbReference type="ARBA" id="ARBA00022723"/>
    </source>
</evidence>
<keyword evidence="10" id="KW-1185">Reference proteome</keyword>
<feature type="binding site" evidence="6">
    <location>
        <position position="287"/>
    </location>
    <ligand>
        <name>Mn(2+)</name>
        <dbReference type="ChEBI" id="CHEBI:29035"/>
        <label>2</label>
    </ligand>
</feature>
<gene>
    <name evidence="6" type="primary">deoB</name>
    <name evidence="9" type="ORF">SAMN02745221_02125</name>
</gene>
<evidence type="ECO:0000256" key="6">
    <source>
        <dbReference type="HAMAP-Rule" id="MF_00740"/>
    </source>
</evidence>
<sequence length="391" mass="43268">MPKRAVIIVLDSAGIGEMPDSEEYGDKGANTLVNTARRVGGLHLPHLEAMGLGNLAPIEGVRPVERAEGAYGIMQEMSRGKDTTTGHWEMMGIITEKPFPTYPHGFPDEIIQEFEKRIGRKVLGNIAASGTEIIKMLGEEHIKTGYPIVYTSADSVFQIAAHEEVIPLEELYNMCKIARSLLTGEHNVGRVIARPFRGEPGNFYRTANRHDYALEPGRNILDCILEKGQEVVGIGKIKDIFAGRGVTRSYPTGSNQEGVNRLVEVLSQDFPGLIFVNLVDFDQLYGHRNDASGYARALQEFDARLPEIRENMQDDDMLIITADHGCDPTTPGTDHTREQVPLLVYGRKLKKGVNLGRRKTFADVGQTAAEHLEVPVDKNLAGESFYVLVRC</sequence>
<dbReference type="EC" id="5.4.2.7" evidence="6 7"/>
<dbReference type="Gene3D" id="3.30.70.1250">
    <property type="entry name" value="Phosphopentomutase"/>
    <property type="match status" value="1"/>
</dbReference>
<dbReference type="GO" id="GO:0009117">
    <property type="term" value="P:nucleotide metabolic process"/>
    <property type="evidence" value="ECO:0007669"/>
    <property type="project" value="UniProtKB-UniRule"/>
</dbReference>
<dbReference type="NCBIfam" id="NF003766">
    <property type="entry name" value="PRK05362.1"/>
    <property type="match status" value="1"/>
</dbReference>
<keyword evidence="3 6" id="KW-0479">Metal-binding</keyword>
<dbReference type="AlphaFoldDB" id="A0A1M5RXG4"/>
<dbReference type="FunFam" id="3.30.70.1250:FF:000001">
    <property type="entry name" value="Phosphopentomutase"/>
    <property type="match status" value="1"/>
</dbReference>
<evidence type="ECO:0000313" key="10">
    <source>
        <dbReference type="Proteomes" id="UP000242329"/>
    </source>
</evidence>
<dbReference type="InterPro" id="IPR024052">
    <property type="entry name" value="Phosphopentomutase_DeoB_cap_sf"/>
</dbReference>
<dbReference type="GO" id="GO:0005829">
    <property type="term" value="C:cytosol"/>
    <property type="evidence" value="ECO:0007669"/>
    <property type="project" value="TreeGrafter"/>
</dbReference>
<dbReference type="UniPathway" id="UPA00087">
    <property type="reaction ID" value="UER00173"/>
</dbReference>
<feature type="binding site" evidence="6">
    <location>
        <position position="335"/>
    </location>
    <ligand>
        <name>Mn(2+)</name>
        <dbReference type="ChEBI" id="CHEBI:29035"/>
        <label>2</label>
    </ligand>
</feature>
<comment type="subcellular location">
    <subcellularLocation>
        <location evidence="6">Cytoplasm</location>
    </subcellularLocation>
</comment>
<dbReference type="PANTHER" id="PTHR21110:SF0">
    <property type="entry name" value="PHOSPHOPENTOMUTASE"/>
    <property type="match status" value="1"/>
</dbReference>
<dbReference type="Gene3D" id="3.40.720.10">
    <property type="entry name" value="Alkaline Phosphatase, subunit A"/>
    <property type="match status" value="1"/>
</dbReference>
<name>A0A1M5RXG4_9FIRM</name>
<keyword evidence="4 6" id="KW-0464">Manganese</keyword>
<dbReference type="SUPFAM" id="SSF53649">
    <property type="entry name" value="Alkaline phosphatase-like"/>
    <property type="match status" value="1"/>
</dbReference>
<evidence type="ECO:0000313" key="9">
    <source>
        <dbReference type="EMBL" id="SHH30871.1"/>
    </source>
</evidence>
<keyword evidence="2 6" id="KW-0963">Cytoplasm</keyword>
<comment type="catalytic activity">
    <reaction evidence="6">
        <text>2-deoxy-alpha-D-ribose 1-phosphate = 2-deoxy-D-ribose 5-phosphate</text>
        <dbReference type="Rhea" id="RHEA:27658"/>
        <dbReference type="ChEBI" id="CHEBI:57259"/>
        <dbReference type="ChEBI" id="CHEBI:62877"/>
        <dbReference type="EC" id="5.4.2.7"/>
    </reaction>
</comment>
<feature type="binding site" evidence="6">
    <location>
        <position position="324"/>
    </location>
    <ligand>
        <name>Mn(2+)</name>
        <dbReference type="ChEBI" id="CHEBI:29035"/>
        <label>1</label>
    </ligand>
</feature>
<evidence type="ECO:0000259" key="8">
    <source>
        <dbReference type="Pfam" id="PF01676"/>
    </source>
</evidence>
<comment type="pathway">
    <text evidence="6">Carbohydrate degradation; 2-deoxy-D-ribose 1-phosphate degradation; D-glyceraldehyde 3-phosphate and acetaldehyde from 2-deoxy-alpha-D-ribose 1-phosphate: step 1/2.</text>
</comment>
<dbReference type="Pfam" id="PF01676">
    <property type="entry name" value="Metalloenzyme"/>
    <property type="match status" value="1"/>
</dbReference>
<dbReference type="STRING" id="1123382.SAMN02745221_02125"/>
<evidence type="ECO:0000256" key="4">
    <source>
        <dbReference type="ARBA" id="ARBA00023211"/>
    </source>
</evidence>
<dbReference type="NCBIfam" id="TIGR01696">
    <property type="entry name" value="deoB"/>
    <property type="match status" value="1"/>
</dbReference>
<dbReference type="Proteomes" id="UP000242329">
    <property type="component" value="Unassembled WGS sequence"/>
</dbReference>
<comment type="function">
    <text evidence="6">Isomerase that catalyzes the conversion of deoxy-ribose 1-phosphate (dRib-1-P) and ribose 1-phosphate (Rib-1-P) to deoxy-ribose 5-phosphate (dRib-5-P) and ribose 5-phosphate (Rib-5-P), respectively.</text>
</comment>
<reference evidence="10" key="1">
    <citation type="submission" date="2016-11" db="EMBL/GenBank/DDBJ databases">
        <authorList>
            <person name="Varghese N."/>
            <person name="Submissions S."/>
        </authorList>
    </citation>
    <scope>NUCLEOTIDE SEQUENCE [LARGE SCALE GENOMIC DNA]</scope>
    <source>
        <strain evidence="10">DSM 11003</strain>
    </source>
</reference>
<dbReference type="HAMAP" id="MF_00740">
    <property type="entry name" value="Phosphopentomut"/>
    <property type="match status" value="1"/>
</dbReference>
<organism evidence="9 10">
    <name type="scientific">Thermosyntropha lipolytica DSM 11003</name>
    <dbReference type="NCBI Taxonomy" id="1123382"/>
    <lineage>
        <taxon>Bacteria</taxon>
        <taxon>Bacillati</taxon>
        <taxon>Bacillota</taxon>
        <taxon>Clostridia</taxon>
        <taxon>Eubacteriales</taxon>
        <taxon>Syntrophomonadaceae</taxon>
        <taxon>Thermosyntropha</taxon>
    </lineage>
</organism>
<dbReference type="GO" id="GO:0030145">
    <property type="term" value="F:manganese ion binding"/>
    <property type="evidence" value="ECO:0007669"/>
    <property type="project" value="UniProtKB-UniRule"/>
</dbReference>
<dbReference type="GO" id="GO:0006015">
    <property type="term" value="P:5-phosphoribose 1-diphosphate biosynthetic process"/>
    <property type="evidence" value="ECO:0007669"/>
    <property type="project" value="UniProtKB-UniPathway"/>
</dbReference>
<feature type="binding site" evidence="6">
    <location>
        <position position="11"/>
    </location>
    <ligand>
        <name>Mn(2+)</name>
        <dbReference type="ChEBI" id="CHEBI:29035"/>
        <label>1</label>
    </ligand>
</feature>
<protein>
    <recommendedName>
        <fullName evidence="6 7">Phosphopentomutase</fullName>
        <ecNumber evidence="6 7">5.4.2.7</ecNumber>
    </recommendedName>
    <alternativeName>
        <fullName evidence="6">Phosphodeoxyribomutase</fullName>
    </alternativeName>
</protein>
<dbReference type="GO" id="GO:0000287">
    <property type="term" value="F:magnesium ion binding"/>
    <property type="evidence" value="ECO:0007669"/>
    <property type="project" value="UniProtKB-UniRule"/>
</dbReference>
<dbReference type="InterPro" id="IPR006124">
    <property type="entry name" value="Metalloenzyme"/>
</dbReference>
<evidence type="ECO:0000256" key="1">
    <source>
        <dbReference type="ARBA" id="ARBA00010373"/>
    </source>
</evidence>
<dbReference type="PIRSF" id="PIRSF001491">
    <property type="entry name" value="Ppentomutase"/>
    <property type="match status" value="1"/>
</dbReference>
<comment type="similarity">
    <text evidence="1 6">Belongs to the phosphopentomutase family.</text>
</comment>
<dbReference type="GO" id="GO:0008973">
    <property type="term" value="F:phosphopentomutase activity"/>
    <property type="evidence" value="ECO:0007669"/>
    <property type="project" value="UniProtKB-UniRule"/>
</dbReference>
<comment type="cofactor">
    <cofactor evidence="6">
        <name>Mn(2+)</name>
        <dbReference type="ChEBI" id="CHEBI:29035"/>
    </cofactor>
    <text evidence="6">Binds 2 manganese ions.</text>
</comment>
<dbReference type="EMBL" id="FQWY01000061">
    <property type="protein sequence ID" value="SHH30871.1"/>
    <property type="molecule type" value="Genomic_DNA"/>
</dbReference>
<dbReference type="OrthoDB" id="9769930at2"/>
<feature type="binding site" evidence="6">
    <location>
        <position position="323"/>
    </location>
    <ligand>
        <name>Mn(2+)</name>
        <dbReference type="ChEBI" id="CHEBI:29035"/>
        <label>1</label>
    </ligand>
</feature>
<evidence type="ECO:0000256" key="2">
    <source>
        <dbReference type="ARBA" id="ARBA00022490"/>
    </source>
</evidence>
<evidence type="ECO:0000256" key="5">
    <source>
        <dbReference type="ARBA" id="ARBA00023235"/>
    </source>
</evidence>
<feature type="binding site" evidence="6">
    <location>
        <position position="282"/>
    </location>
    <ligand>
        <name>Mn(2+)</name>
        <dbReference type="ChEBI" id="CHEBI:29035"/>
        <label>2</label>
    </ligand>
</feature>
<keyword evidence="5 6" id="KW-0413">Isomerase</keyword>
<dbReference type="GO" id="GO:0006018">
    <property type="term" value="P:2-deoxyribose 1-phosphate catabolic process"/>
    <property type="evidence" value="ECO:0007669"/>
    <property type="project" value="UniProtKB-UniRule"/>
</dbReference>
<evidence type="ECO:0000256" key="7">
    <source>
        <dbReference type="NCBIfam" id="TIGR01696"/>
    </source>
</evidence>
<dbReference type="CDD" id="cd16009">
    <property type="entry name" value="PPM"/>
    <property type="match status" value="1"/>
</dbReference>
<proteinExistence type="inferred from homology"/>
<dbReference type="GO" id="GO:0043094">
    <property type="term" value="P:metabolic compound salvage"/>
    <property type="evidence" value="ECO:0007669"/>
    <property type="project" value="UniProtKB-UniRule"/>
</dbReference>
<dbReference type="SUPFAM" id="SSF143856">
    <property type="entry name" value="DeoB insert domain-like"/>
    <property type="match status" value="1"/>
</dbReference>
<accession>A0A1M5RXG4</accession>
<feature type="domain" description="Metalloenzyme" evidence="8">
    <location>
        <begin position="3"/>
        <end position="374"/>
    </location>
</feature>
<dbReference type="InterPro" id="IPR010045">
    <property type="entry name" value="DeoB"/>
</dbReference>
<comment type="catalytic activity">
    <reaction evidence="6">
        <text>alpha-D-ribose 1-phosphate = D-ribose 5-phosphate</text>
        <dbReference type="Rhea" id="RHEA:18793"/>
        <dbReference type="ChEBI" id="CHEBI:57720"/>
        <dbReference type="ChEBI" id="CHEBI:78346"/>
        <dbReference type="EC" id="5.4.2.7"/>
    </reaction>
</comment>
<dbReference type="RefSeq" id="WP_073093508.1">
    <property type="nucleotide sequence ID" value="NZ_FQWY01000061.1"/>
</dbReference>
<dbReference type="InterPro" id="IPR017850">
    <property type="entry name" value="Alkaline_phosphatase_core_sf"/>
</dbReference>